<keyword evidence="1" id="KW-0472">Membrane</keyword>
<reference evidence="2" key="2">
    <citation type="journal article" date="2022" name="Microbiol. Resour. Announc.">
        <title>Metagenome Sequencing to Explore Phylogenomics of Terrestrial Cyanobacteria.</title>
        <authorList>
            <person name="Ward R.D."/>
            <person name="Stajich J.E."/>
            <person name="Johansen J.R."/>
            <person name="Huntemann M."/>
            <person name="Clum A."/>
            <person name="Foster B."/>
            <person name="Foster B."/>
            <person name="Roux S."/>
            <person name="Palaniappan K."/>
            <person name="Varghese N."/>
            <person name="Mukherjee S."/>
            <person name="Reddy T.B.K."/>
            <person name="Daum C."/>
            <person name="Copeland A."/>
            <person name="Chen I.A."/>
            <person name="Ivanova N.N."/>
            <person name="Kyrpides N.C."/>
            <person name="Shapiro N."/>
            <person name="Eloe-Fadrosh E.A."/>
            <person name="Pietrasiak N."/>
        </authorList>
    </citation>
    <scope>NUCLEOTIDE SEQUENCE</scope>
    <source>
        <strain evidence="2">GSE-NOS-MK-12-04C</strain>
    </source>
</reference>
<sequence length="279" mass="31945">MNIIQKTSDRLIIHENKTIVNIFMFAFLTPFLFIGLIPLVGILASLPRQQRLNCQRIEPTQVDCRVEKYVIGIKSSEITSIQVTASEVIEQEESNDDDTYKVYQIKLYTKTQSSDFGETTTNEAETRAIAKQINTFLANPQQQTFQGSKVDQSLTEAGGEIISSLFFATFWNGIVGWIFWSILFSAWVENWDFDKTQHQLKVTQWFLIKRKTKEHSLLGQNSLKFDDSKTDSDNDTLYKLNLILNFGETIIWDLGTNKKKAEELGNAIAQLLSLKLEKV</sequence>
<dbReference type="AlphaFoldDB" id="A0A951QPJ6"/>
<keyword evidence="1" id="KW-1133">Transmembrane helix</keyword>
<reference evidence="2" key="1">
    <citation type="submission" date="2021-05" db="EMBL/GenBank/DDBJ databases">
        <authorList>
            <person name="Pietrasiak N."/>
            <person name="Ward R."/>
            <person name="Stajich J.E."/>
            <person name="Kurbessoian T."/>
        </authorList>
    </citation>
    <scope>NUCLEOTIDE SEQUENCE</scope>
    <source>
        <strain evidence="2">GSE-NOS-MK-12-04C</strain>
    </source>
</reference>
<dbReference type="Proteomes" id="UP000729701">
    <property type="component" value="Unassembled WGS sequence"/>
</dbReference>
<evidence type="ECO:0000313" key="3">
    <source>
        <dbReference type="Proteomes" id="UP000729701"/>
    </source>
</evidence>
<evidence type="ECO:0000313" key="2">
    <source>
        <dbReference type="EMBL" id="MBW4668782.1"/>
    </source>
</evidence>
<feature type="transmembrane region" description="Helical" evidence="1">
    <location>
        <begin position="165"/>
        <end position="188"/>
    </location>
</feature>
<proteinExistence type="predicted"/>
<comment type="caution">
    <text evidence="2">The sequence shown here is derived from an EMBL/GenBank/DDBJ whole genome shotgun (WGS) entry which is preliminary data.</text>
</comment>
<keyword evidence="1" id="KW-0812">Transmembrane</keyword>
<gene>
    <name evidence="2" type="ORF">KME60_15480</name>
</gene>
<evidence type="ECO:0000256" key="1">
    <source>
        <dbReference type="SAM" id="Phobius"/>
    </source>
</evidence>
<dbReference type="EMBL" id="JAHHGZ010000015">
    <property type="protein sequence ID" value="MBW4668782.1"/>
    <property type="molecule type" value="Genomic_DNA"/>
</dbReference>
<feature type="transmembrane region" description="Helical" evidence="1">
    <location>
        <begin position="20"/>
        <end position="46"/>
    </location>
</feature>
<organism evidence="2 3">
    <name type="scientific">Cyanomargarita calcarea GSE-NOS-MK-12-04C</name>
    <dbReference type="NCBI Taxonomy" id="2839659"/>
    <lineage>
        <taxon>Bacteria</taxon>
        <taxon>Bacillati</taxon>
        <taxon>Cyanobacteriota</taxon>
        <taxon>Cyanophyceae</taxon>
        <taxon>Nostocales</taxon>
        <taxon>Cyanomargaritaceae</taxon>
        <taxon>Cyanomargarita</taxon>
    </lineage>
</organism>
<protein>
    <submittedName>
        <fullName evidence="2">Uncharacterized protein</fullName>
    </submittedName>
</protein>
<accession>A0A951QPJ6</accession>
<name>A0A951QPJ6_9CYAN</name>